<gene>
    <name evidence="1" type="ORF">PSTG_14237</name>
</gene>
<name>A0A0L0UZN0_9BASI</name>
<organism evidence="1 2">
    <name type="scientific">Puccinia striiformis f. sp. tritici PST-78</name>
    <dbReference type="NCBI Taxonomy" id="1165861"/>
    <lineage>
        <taxon>Eukaryota</taxon>
        <taxon>Fungi</taxon>
        <taxon>Dikarya</taxon>
        <taxon>Basidiomycota</taxon>
        <taxon>Pucciniomycotina</taxon>
        <taxon>Pucciniomycetes</taxon>
        <taxon>Pucciniales</taxon>
        <taxon>Pucciniaceae</taxon>
        <taxon>Puccinia</taxon>
    </lineage>
</organism>
<dbReference type="PANTHER" id="PTHR33069">
    <property type="entry name" value="CHROMOSOME 7, WHOLE GENOME SHOTGUN SEQUENCE-RELATED"/>
    <property type="match status" value="1"/>
</dbReference>
<dbReference type="AlphaFoldDB" id="A0A0L0UZN0"/>
<sequence length="371" mass="41969">MVQSSEATPSAELINWKRDLIYKAFEDLRNKYIGSSDWPCVSSIVPLDEATWTAGVTQLQSSLLPSLRNQITHLEKIMEPSDLRNDKGTKLDQISCIQSELDQTLYQIVSLVAVVRRRTLLSPADTDDRHLKELKGFRAEGLQSRVKSLVDTLCHVFIDCSLLIQLVKRTPQKLDTRVSNYKGLVTLIATQAVDKIDGVIKWLTGHEFNNIREDWEDYLPGINSVLFGVTRLINPTNDSDDHDGDGNESEKLLRSGMKETPLQSFTEMSSHQIDTLGESARSVLYNLSQIRDALRNNDVENGDTEYIVNYMNEVLSDFDTSRLLVVFYVLPLIPDQVNHPSSQNPLTTWLVDWNHLLLIAVQNCISAVKLL</sequence>
<reference evidence="2" key="1">
    <citation type="submission" date="2014-03" db="EMBL/GenBank/DDBJ databases">
        <title>The Genome Sequence of Puccinia striiformis f. sp. tritici PST-78.</title>
        <authorList>
            <consortium name="The Broad Institute Genome Sequencing Platform"/>
            <person name="Cuomo C."/>
            <person name="Hulbert S."/>
            <person name="Chen X."/>
            <person name="Walker B."/>
            <person name="Young S.K."/>
            <person name="Zeng Q."/>
            <person name="Gargeya S."/>
            <person name="Fitzgerald M."/>
            <person name="Haas B."/>
            <person name="Abouelleil A."/>
            <person name="Alvarado L."/>
            <person name="Arachchi H.M."/>
            <person name="Berlin A.M."/>
            <person name="Chapman S.B."/>
            <person name="Goldberg J."/>
            <person name="Griggs A."/>
            <person name="Gujja S."/>
            <person name="Hansen M."/>
            <person name="Howarth C."/>
            <person name="Imamovic A."/>
            <person name="Larimer J."/>
            <person name="McCowan C."/>
            <person name="Montmayeur A."/>
            <person name="Murphy C."/>
            <person name="Neiman D."/>
            <person name="Pearson M."/>
            <person name="Priest M."/>
            <person name="Roberts A."/>
            <person name="Saif S."/>
            <person name="Shea T."/>
            <person name="Sisk P."/>
            <person name="Sykes S."/>
            <person name="Wortman J."/>
            <person name="Nusbaum C."/>
            <person name="Birren B."/>
        </authorList>
    </citation>
    <scope>NUCLEOTIDE SEQUENCE [LARGE SCALE GENOMIC DNA]</scope>
    <source>
        <strain evidence="2">race PST-78</strain>
    </source>
</reference>
<comment type="caution">
    <text evidence="1">The sequence shown here is derived from an EMBL/GenBank/DDBJ whole genome shotgun (WGS) entry which is preliminary data.</text>
</comment>
<proteinExistence type="predicted"/>
<keyword evidence="2" id="KW-1185">Reference proteome</keyword>
<accession>A0A0L0UZN0</accession>
<dbReference type="Proteomes" id="UP000054564">
    <property type="component" value="Unassembled WGS sequence"/>
</dbReference>
<dbReference type="PANTHER" id="PTHR33069:SF3">
    <property type="entry name" value="DYNEIN HEAVY CHAIN TAIL DOMAIN-CONTAINING PROTEIN"/>
    <property type="match status" value="1"/>
</dbReference>
<protein>
    <submittedName>
        <fullName evidence="1">Uncharacterized protein</fullName>
    </submittedName>
</protein>
<evidence type="ECO:0000313" key="2">
    <source>
        <dbReference type="Proteomes" id="UP000054564"/>
    </source>
</evidence>
<evidence type="ECO:0000313" key="1">
    <source>
        <dbReference type="EMBL" id="KNE92401.1"/>
    </source>
</evidence>
<dbReference type="EMBL" id="AJIL01000166">
    <property type="protein sequence ID" value="KNE92401.1"/>
    <property type="molecule type" value="Genomic_DNA"/>
</dbReference>